<name>E4Y5U3_OIKDI</name>
<accession>E4Y5U3</accession>
<gene>
    <name evidence="1" type="ORF">GSOID_T00018942001</name>
</gene>
<dbReference type="SMART" id="SM01411">
    <property type="entry name" value="Ephrin_rec_like"/>
    <property type="match status" value="1"/>
</dbReference>
<protein>
    <submittedName>
        <fullName evidence="1">Uncharacterized protein</fullName>
    </submittedName>
</protein>
<dbReference type="EMBL" id="FN654289">
    <property type="protein sequence ID" value="CBY30993.1"/>
    <property type="molecule type" value="Genomic_DNA"/>
</dbReference>
<dbReference type="SUPFAM" id="SSF57184">
    <property type="entry name" value="Growth factor receptor domain"/>
    <property type="match status" value="1"/>
</dbReference>
<evidence type="ECO:0000313" key="1">
    <source>
        <dbReference type="EMBL" id="CBY30993.1"/>
    </source>
</evidence>
<proteinExistence type="predicted"/>
<sequence length="683" mass="76929">MKFFLLFFCKISARDRSDCFFSTSWSKWSECSWLCGPHGTRERVRKRNCSGKVTLQKENKPCNNICFNDGSFNVFERACECKSGTGGVCCELFTNPGDEQRRCTNWFSPPKNGKLKCSRDSSKFWDWQCAPKCTNGFSTISPLPEKISCSSTSVEIFPKSGSLAGQVCTESAPVSQLAFSADLVYVSTIEPAVLESMILSADAEMAVPQGLLDTINFQCRKKAKQHKGVFKLESDFQVNLGNVLSSGSTSGSTSEPASISRKRREPFAYFYDSYYYYGDEPMTAYEDKHSSAQISKTFNTFSTEQKELMLFDLALDLPEFEVAEGETDSGRSAVYGLPFSVSLKLELFIRGRKNLNLEKQNLAMELFQNCTEDLKEHFEREIATDESLVTAGDNVASQMKNSEISWSCPEGTVELLFYFLLTIFGRFYFRVKFLRKQPKKGHQLIKTAESNLCNKCPPGTIYSEKSCEPCNLGSYSSDDSCISCKPGQLTKNYPAQNSTDCFTPCSATEAVQFAFLIDDEMKDEDSEIIEEYLTQFFNITCGSSLNCAKFGAIKNSSSSGTSLSFSFTKESSKLSDIFRKKTKNISKNTLKTINQKLFKTKLSPKKKIIFFQIGDFEESQELKLINKIFKEKARSVISISSRQRTTDNIFQAVKKKEDIFFLTEFGEIQSLSKRISERICAAL</sequence>
<dbReference type="InterPro" id="IPR009030">
    <property type="entry name" value="Growth_fac_rcpt_cys_sf"/>
</dbReference>
<organism evidence="1">
    <name type="scientific">Oikopleura dioica</name>
    <name type="common">Tunicate</name>
    <dbReference type="NCBI Taxonomy" id="34765"/>
    <lineage>
        <taxon>Eukaryota</taxon>
        <taxon>Metazoa</taxon>
        <taxon>Chordata</taxon>
        <taxon>Tunicata</taxon>
        <taxon>Appendicularia</taxon>
        <taxon>Copelata</taxon>
        <taxon>Oikopleuridae</taxon>
        <taxon>Oikopleura</taxon>
    </lineage>
</organism>
<dbReference type="AlphaFoldDB" id="E4Y5U3"/>
<reference evidence="1" key="1">
    <citation type="journal article" date="2010" name="Science">
        <title>Plasticity of animal genome architecture unmasked by rapid evolution of a pelagic tunicate.</title>
        <authorList>
            <person name="Denoeud F."/>
            <person name="Henriet S."/>
            <person name="Mungpakdee S."/>
            <person name="Aury J.M."/>
            <person name="Da Silva C."/>
            <person name="Brinkmann H."/>
            <person name="Mikhaleva J."/>
            <person name="Olsen L.C."/>
            <person name="Jubin C."/>
            <person name="Canestro C."/>
            <person name="Bouquet J.M."/>
            <person name="Danks G."/>
            <person name="Poulain J."/>
            <person name="Campsteijn C."/>
            <person name="Adamski M."/>
            <person name="Cross I."/>
            <person name="Yadetie F."/>
            <person name="Muffato M."/>
            <person name="Louis A."/>
            <person name="Butcher S."/>
            <person name="Tsagkogeorga G."/>
            <person name="Konrad A."/>
            <person name="Singh S."/>
            <person name="Jensen M.F."/>
            <person name="Cong E.H."/>
            <person name="Eikeseth-Otteraa H."/>
            <person name="Noel B."/>
            <person name="Anthouard V."/>
            <person name="Porcel B.M."/>
            <person name="Kachouri-Lafond R."/>
            <person name="Nishino A."/>
            <person name="Ugolini M."/>
            <person name="Chourrout P."/>
            <person name="Nishida H."/>
            <person name="Aasland R."/>
            <person name="Huzurbazar S."/>
            <person name="Westhof E."/>
            <person name="Delsuc F."/>
            <person name="Lehrach H."/>
            <person name="Reinhardt R."/>
            <person name="Weissenbach J."/>
            <person name="Roy S.W."/>
            <person name="Artiguenave F."/>
            <person name="Postlethwait J.H."/>
            <person name="Manak J.R."/>
            <person name="Thompson E.M."/>
            <person name="Jaillon O."/>
            <person name="Du Pasquier L."/>
            <person name="Boudinot P."/>
            <person name="Liberles D.A."/>
            <person name="Volff J.N."/>
            <person name="Philippe H."/>
            <person name="Lenhard B."/>
            <person name="Roest Crollius H."/>
            <person name="Wincker P."/>
            <person name="Chourrout D."/>
        </authorList>
    </citation>
    <scope>NUCLEOTIDE SEQUENCE [LARGE SCALE GENOMIC DNA]</scope>
</reference>
<dbReference type="Proteomes" id="UP000011014">
    <property type="component" value="Unassembled WGS sequence"/>
</dbReference>